<reference evidence="2" key="1">
    <citation type="submission" date="2016-10" db="EMBL/GenBank/DDBJ databases">
        <authorList>
            <person name="Varghese N."/>
            <person name="Submissions S."/>
        </authorList>
    </citation>
    <scope>NUCLEOTIDE SEQUENCE [LARGE SCALE GENOMIC DNA]</scope>
    <source>
        <strain evidence="2">DSM 45789</strain>
    </source>
</reference>
<dbReference type="InterPro" id="IPR011094">
    <property type="entry name" value="Uncharacterised_LppY/LpqO"/>
</dbReference>
<keyword evidence="2" id="KW-1185">Reference proteome</keyword>
<dbReference type="AlphaFoldDB" id="A0A1I6SJA5"/>
<evidence type="ECO:0000313" key="1">
    <source>
        <dbReference type="EMBL" id="SFS77027.1"/>
    </source>
</evidence>
<dbReference type="OrthoDB" id="4687120at2"/>
<protein>
    <submittedName>
        <fullName evidence="1">Uncharacterized protein</fullName>
    </submittedName>
</protein>
<dbReference type="Proteomes" id="UP000198660">
    <property type="component" value="Unassembled WGS sequence"/>
</dbReference>
<evidence type="ECO:0000313" key="2">
    <source>
        <dbReference type="Proteomes" id="UP000198660"/>
    </source>
</evidence>
<dbReference type="Pfam" id="PF07485">
    <property type="entry name" value="DUF1529"/>
    <property type="match status" value="2"/>
</dbReference>
<gene>
    <name evidence="1" type="ORF">SAMN05444972_107137</name>
</gene>
<organism evidence="1 2">
    <name type="scientific">Marininema halotolerans</name>
    <dbReference type="NCBI Taxonomy" id="1155944"/>
    <lineage>
        <taxon>Bacteria</taxon>
        <taxon>Bacillati</taxon>
        <taxon>Bacillota</taxon>
        <taxon>Bacilli</taxon>
        <taxon>Bacillales</taxon>
        <taxon>Thermoactinomycetaceae</taxon>
        <taxon>Marininema</taxon>
    </lineage>
</organism>
<sequence length="276" mass="30544">MGGTSILCQRLATILKGKVSAIVTPGTCAVTNIRTFKMTVQGRPTTDGLNNIFFMQKTNVPNQTLNLGFLALLPGEVTRAVNGLIQQGITVSGIAPFIFRARPNMINVFFQSLEPPIQFARKMRRVLNTLPNLAPDLPEPPPTPAFRRLCDQFSRIIGGNQVTEIIGTSCELVRLRNLNAIVMGQRATSPIVRFLNFSFDQLDSQGRALCIGTVTLLRREVNPYLNQLRNQPGITISPLVSRFFSNPDLVYLTYDAVERPLTFARISRQAISVLSV</sequence>
<name>A0A1I6SJA5_9BACL</name>
<dbReference type="RefSeq" id="WP_091837314.1">
    <property type="nucleotide sequence ID" value="NZ_FPAA01000007.1"/>
</dbReference>
<proteinExistence type="predicted"/>
<dbReference type="EMBL" id="FPAA01000007">
    <property type="protein sequence ID" value="SFS77027.1"/>
    <property type="molecule type" value="Genomic_DNA"/>
</dbReference>
<accession>A0A1I6SJA5</accession>